<keyword evidence="1" id="KW-0472">Membrane</keyword>
<reference evidence="2" key="2">
    <citation type="submission" date="2015-03" db="EMBL/GenBank/DDBJ databases">
        <title>Genome sequence of Pseudoalteromonas citrea.</title>
        <authorList>
            <person name="Xie B.-B."/>
            <person name="Rong J.-C."/>
            <person name="Qin Q.-L."/>
            <person name="Zhang Y.-Z."/>
        </authorList>
    </citation>
    <scope>NUCLEOTIDE SEQUENCE</scope>
    <source>
        <strain evidence="2">DSM 8771</strain>
    </source>
</reference>
<accession>A0AAD4AEZ8</accession>
<dbReference type="AlphaFoldDB" id="A0AAD4AEZ8"/>
<evidence type="ECO:0000313" key="2">
    <source>
        <dbReference type="EMBL" id="KAF7764751.1"/>
    </source>
</evidence>
<evidence type="ECO:0000256" key="1">
    <source>
        <dbReference type="SAM" id="Phobius"/>
    </source>
</evidence>
<dbReference type="Proteomes" id="UP000016487">
    <property type="component" value="Unassembled WGS sequence"/>
</dbReference>
<gene>
    <name evidence="2" type="ORF">PCIT_b0810</name>
</gene>
<reference evidence="2" key="1">
    <citation type="journal article" date="2012" name="J. Bacteriol.">
        <title>Genome sequences of type strains of seven species of the marine bacterium Pseudoalteromonas.</title>
        <authorList>
            <person name="Xie B.B."/>
            <person name="Shu Y.L."/>
            <person name="Qin Q.L."/>
            <person name="Rong J.C."/>
            <person name="Zhang X.Y."/>
            <person name="Chen X.L."/>
            <person name="Shi M."/>
            <person name="He H.L."/>
            <person name="Zhou B.C."/>
            <person name="Zhang Y.Z."/>
        </authorList>
    </citation>
    <scope>NUCLEOTIDE SEQUENCE</scope>
    <source>
        <strain evidence="2">DSM 8771</strain>
    </source>
</reference>
<protein>
    <submittedName>
        <fullName evidence="2">Uncharacterized protein</fullName>
    </submittedName>
</protein>
<organism evidence="2 3">
    <name type="scientific">Pseudoalteromonas citrea</name>
    <dbReference type="NCBI Taxonomy" id="43655"/>
    <lineage>
        <taxon>Bacteria</taxon>
        <taxon>Pseudomonadati</taxon>
        <taxon>Pseudomonadota</taxon>
        <taxon>Gammaproteobacteria</taxon>
        <taxon>Alteromonadales</taxon>
        <taxon>Pseudoalteromonadaceae</taxon>
        <taxon>Pseudoalteromonas</taxon>
    </lineage>
</organism>
<proteinExistence type="predicted"/>
<keyword evidence="1" id="KW-0812">Transmembrane</keyword>
<evidence type="ECO:0000313" key="3">
    <source>
        <dbReference type="Proteomes" id="UP000016487"/>
    </source>
</evidence>
<keyword evidence="1" id="KW-1133">Transmembrane helix</keyword>
<name>A0AAD4AEZ8_9GAMM</name>
<comment type="caution">
    <text evidence="2">The sequence shown here is derived from an EMBL/GenBank/DDBJ whole genome shotgun (WGS) entry which is preliminary data.</text>
</comment>
<sequence length="42" mass="4943">MSSVFSIFELIAHLLDFILLTKRYFRLNAAYFLVLIFGWVSS</sequence>
<feature type="transmembrane region" description="Helical" evidence="1">
    <location>
        <begin position="24"/>
        <end position="41"/>
    </location>
</feature>
<dbReference type="EMBL" id="AHBZ03000027">
    <property type="protein sequence ID" value="KAF7764751.1"/>
    <property type="molecule type" value="Genomic_DNA"/>
</dbReference>